<feature type="transmembrane region" description="Helical" evidence="1">
    <location>
        <begin position="12"/>
        <end position="32"/>
    </location>
</feature>
<evidence type="ECO:0000259" key="2">
    <source>
        <dbReference type="Pfam" id="PF07811"/>
    </source>
</evidence>
<dbReference type="Proteomes" id="UP000182085">
    <property type="component" value="Chromosome I"/>
</dbReference>
<dbReference type="InterPro" id="IPR012495">
    <property type="entry name" value="TadE-like_dom"/>
</dbReference>
<proteinExistence type="predicted"/>
<name>A0AAE8L130_9PSED</name>
<keyword evidence="1" id="KW-0812">Transmembrane</keyword>
<dbReference type="GeneID" id="58694557"/>
<organism evidence="3 4">
    <name type="scientific">Pseudomonas rhodesiae</name>
    <dbReference type="NCBI Taxonomy" id="76760"/>
    <lineage>
        <taxon>Bacteria</taxon>
        <taxon>Pseudomonadati</taxon>
        <taxon>Pseudomonadota</taxon>
        <taxon>Gammaproteobacteria</taxon>
        <taxon>Pseudomonadales</taxon>
        <taxon>Pseudomonadaceae</taxon>
        <taxon>Pseudomonas</taxon>
    </lineage>
</organism>
<dbReference type="RefSeq" id="WP_034136723.1">
    <property type="nucleotide sequence ID" value="NZ_BAAAEG010000001.1"/>
</dbReference>
<feature type="domain" description="TadE-like" evidence="2">
    <location>
        <begin position="11"/>
        <end position="53"/>
    </location>
</feature>
<dbReference type="EMBL" id="LT629801">
    <property type="protein sequence ID" value="SDV14190.1"/>
    <property type="molecule type" value="Genomic_DNA"/>
</dbReference>
<accession>A0AAE8L130</accession>
<gene>
    <name evidence="3" type="ORF">SAMN04490209_4342</name>
</gene>
<sequence>MKTGLPRLQKGAAAIEFALVFGIFFAVFYGLISFSLPLLLMQSFNQAAAEAVRQAMAVDPTSAGNAYGTQLTQRAKDTVVSQLSWIPSSFQFKREYVNATYSANTLTVEIAYPTSQLYAVFPALVLPGVGTVPRLPTNLSARSSLQF</sequence>
<protein>
    <submittedName>
        <fullName evidence="3">TadE-like protein</fullName>
    </submittedName>
</protein>
<evidence type="ECO:0000313" key="4">
    <source>
        <dbReference type="Proteomes" id="UP000182085"/>
    </source>
</evidence>
<evidence type="ECO:0000256" key="1">
    <source>
        <dbReference type="SAM" id="Phobius"/>
    </source>
</evidence>
<reference evidence="3 4" key="1">
    <citation type="submission" date="2016-10" db="EMBL/GenBank/DDBJ databases">
        <authorList>
            <person name="Varghese N."/>
            <person name="Submissions S."/>
        </authorList>
    </citation>
    <scope>NUCLEOTIDE SEQUENCE [LARGE SCALE GENOMIC DNA]</scope>
    <source>
        <strain evidence="3 4">BS2777</strain>
    </source>
</reference>
<dbReference type="AlphaFoldDB" id="A0AAE8L130"/>
<keyword evidence="4" id="KW-1185">Reference proteome</keyword>
<keyword evidence="1" id="KW-1133">Transmembrane helix</keyword>
<dbReference type="Pfam" id="PF07811">
    <property type="entry name" value="TadE"/>
    <property type="match status" value="1"/>
</dbReference>
<evidence type="ECO:0000313" key="3">
    <source>
        <dbReference type="EMBL" id="SDV14190.1"/>
    </source>
</evidence>
<keyword evidence="1" id="KW-0472">Membrane</keyword>